<accession>A0A0G4I857</accession>
<name>A0A0G4I857_9ALVE</name>
<dbReference type="EMBL" id="CDMZ01005550">
    <property type="protein sequence ID" value="CEM53186.1"/>
    <property type="molecule type" value="Genomic_DNA"/>
</dbReference>
<feature type="compositionally biased region" description="Low complexity" evidence="1">
    <location>
        <begin position="130"/>
        <end position="148"/>
    </location>
</feature>
<sequence length="281" mass="28786">MPADVLTIDDGGPSSSAQTQTVGQTAEECPWRIGDVAHRDLDGLQFLCQIVTVSPTQKECDVVYLDDRNLEGGVPWDDLVPCDPCAVYERIARVMKSRPSSAKPQQGGKGGSSPGRRTETKEEDGGGGSSSSSSAARVGGSSSSLQEGGSEGEGGARRESTDSSGSGASSQDSTGDVRLFSVDELLELAATGGGGAPEGPNGGCEIGETSGAPHPSTRLKRESPGRGTGAETQLEGGGADLEGVEREGGGSWLEVRMERKGKFVAADGTTIIVHEDLTVSC</sequence>
<dbReference type="VEuPathDB" id="CryptoDB:Cvel_1955"/>
<feature type="region of interest" description="Disordered" evidence="1">
    <location>
        <begin position="1"/>
        <end position="23"/>
    </location>
</feature>
<reference evidence="2" key="1">
    <citation type="submission" date="2014-11" db="EMBL/GenBank/DDBJ databases">
        <authorList>
            <person name="Otto D Thomas"/>
            <person name="Naeem Raeece"/>
        </authorList>
    </citation>
    <scope>NUCLEOTIDE SEQUENCE</scope>
</reference>
<proteinExistence type="predicted"/>
<evidence type="ECO:0000313" key="2">
    <source>
        <dbReference type="EMBL" id="CEM53186.1"/>
    </source>
</evidence>
<organism evidence="2">
    <name type="scientific">Chromera velia CCMP2878</name>
    <dbReference type="NCBI Taxonomy" id="1169474"/>
    <lineage>
        <taxon>Eukaryota</taxon>
        <taxon>Sar</taxon>
        <taxon>Alveolata</taxon>
        <taxon>Colpodellida</taxon>
        <taxon>Chromeraceae</taxon>
        <taxon>Chromera</taxon>
    </lineage>
</organism>
<feature type="region of interest" description="Disordered" evidence="1">
    <location>
        <begin position="190"/>
        <end position="245"/>
    </location>
</feature>
<gene>
    <name evidence="2" type="ORF">Cvel_1955</name>
</gene>
<dbReference type="AlphaFoldDB" id="A0A0G4I857"/>
<feature type="compositionally biased region" description="Gly residues" evidence="1">
    <location>
        <begin position="191"/>
        <end position="205"/>
    </location>
</feature>
<feature type="compositionally biased region" description="Low complexity" evidence="1">
    <location>
        <begin position="162"/>
        <end position="176"/>
    </location>
</feature>
<evidence type="ECO:0000256" key="1">
    <source>
        <dbReference type="SAM" id="MobiDB-lite"/>
    </source>
</evidence>
<protein>
    <submittedName>
        <fullName evidence="2">Uncharacterized protein</fullName>
    </submittedName>
</protein>
<feature type="region of interest" description="Disordered" evidence="1">
    <location>
        <begin position="96"/>
        <end position="176"/>
    </location>
</feature>
<feature type="compositionally biased region" description="Polar residues" evidence="1">
    <location>
        <begin position="13"/>
        <end position="23"/>
    </location>
</feature>